<evidence type="ECO:0000256" key="1">
    <source>
        <dbReference type="SAM" id="Phobius"/>
    </source>
</evidence>
<protein>
    <submittedName>
        <fullName evidence="2">Uncharacterized protein</fullName>
    </submittedName>
</protein>
<keyword evidence="1" id="KW-1133">Transmembrane helix</keyword>
<dbReference type="EMBL" id="FPAS01000001">
    <property type="protein sequence ID" value="SFT56308.1"/>
    <property type="molecule type" value="Genomic_DNA"/>
</dbReference>
<dbReference type="STRING" id="477690.SAMN05216474_1341"/>
<dbReference type="RefSeq" id="WP_090247536.1">
    <property type="nucleotide sequence ID" value="NZ_FPAS01000001.1"/>
</dbReference>
<gene>
    <name evidence="2" type="ORF">SAMN05216474_1341</name>
</gene>
<organism evidence="2 3">
    <name type="scientific">Lishizhenia tianjinensis</name>
    <dbReference type="NCBI Taxonomy" id="477690"/>
    <lineage>
        <taxon>Bacteria</taxon>
        <taxon>Pseudomonadati</taxon>
        <taxon>Bacteroidota</taxon>
        <taxon>Flavobacteriia</taxon>
        <taxon>Flavobacteriales</taxon>
        <taxon>Crocinitomicaceae</taxon>
        <taxon>Lishizhenia</taxon>
    </lineage>
</organism>
<dbReference type="Proteomes" id="UP000236454">
    <property type="component" value="Unassembled WGS sequence"/>
</dbReference>
<keyword evidence="1" id="KW-0812">Transmembrane</keyword>
<feature type="transmembrane region" description="Helical" evidence="1">
    <location>
        <begin position="95"/>
        <end position="117"/>
    </location>
</feature>
<evidence type="ECO:0000313" key="2">
    <source>
        <dbReference type="EMBL" id="SFT56308.1"/>
    </source>
</evidence>
<keyword evidence="3" id="KW-1185">Reference proteome</keyword>
<evidence type="ECO:0000313" key="3">
    <source>
        <dbReference type="Proteomes" id="UP000236454"/>
    </source>
</evidence>
<reference evidence="2 3" key="1">
    <citation type="submission" date="2016-10" db="EMBL/GenBank/DDBJ databases">
        <authorList>
            <person name="de Groot N.N."/>
        </authorList>
    </citation>
    <scope>NUCLEOTIDE SEQUENCE [LARGE SCALE GENOMIC DNA]</scope>
    <source>
        <strain evidence="2 3">CGMCC 1.7005</strain>
    </source>
</reference>
<keyword evidence="1" id="KW-0472">Membrane</keyword>
<dbReference type="AlphaFoldDB" id="A0A1I6Z0Z5"/>
<sequence>MDSGVEHLTDLGLVNYVQHPSNKDYIVYRFADKKRAISFESALKEHKIWFEKSEDTPRTKTFYLYGIHKRDNKKVSHLNFTVEAAHRSFLIKNNFFRYFVLLFVTAMITLACMGYCAHQKVLEEKTLEIQNTQ</sequence>
<dbReference type="OrthoDB" id="1467362at2"/>
<accession>A0A1I6Z0Z5</accession>
<proteinExistence type="predicted"/>
<name>A0A1I6Z0Z5_9FLAO</name>